<keyword evidence="10" id="KW-0449">Lipoprotein</keyword>
<feature type="active site" description="Proton donor/acceptor" evidence="7">
    <location>
        <position position="153"/>
    </location>
</feature>
<dbReference type="GO" id="GO:0004180">
    <property type="term" value="F:carboxypeptidase activity"/>
    <property type="evidence" value="ECO:0007669"/>
    <property type="project" value="UniProtKB-ARBA"/>
</dbReference>
<evidence type="ECO:0000256" key="6">
    <source>
        <dbReference type="ARBA" id="ARBA00023316"/>
    </source>
</evidence>
<dbReference type="HOGENOM" id="CLU_032558_2_1_6"/>
<feature type="signal peptide" evidence="8">
    <location>
        <begin position="1"/>
        <end position="21"/>
    </location>
</feature>
<dbReference type="GO" id="GO:0071555">
    <property type="term" value="P:cell wall organization"/>
    <property type="evidence" value="ECO:0007669"/>
    <property type="project" value="UniProtKB-UniRule"/>
</dbReference>
<comment type="similarity">
    <text evidence="2">Belongs to the YkuD family.</text>
</comment>
<evidence type="ECO:0000313" key="10">
    <source>
        <dbReference type="EMBL" id="ABQ13201.1"/>
    </source>
</evidence>
<dbReference type="PROSITE" id="PS51257">
    <property type="entry name" value="PROKAR_LIPOPROTEIN"/>
    <property type="match status" value="1"/>
</dbReference>
<keyword evidence="8" id="KW-0732">Signal</keyword>
<accession>A5EWP6</accession>
<dbReference type="CDD" id="cd16913">
    <property type="entry name" value="YkuD_like"/>
    <property type="match status" value="1"/>
</dbReference>
<evidence type="ECO:0000256" key="1">
    <source>
        <dbReference type="ARBA" id="ARBA00004752"/>
    </source>
</evidence>
<comment type="pathway">
    <text evidence="1 7">Cell wall biogenesis; peptidoglycan biosynthesis.</text>
</comment>
<evidence type="ECO:0000256" key="8">
    <source>
        <dbReference type="SAM" id="SignalP"/>
    </source>
</evidence>
<evidence type="ECO:0000256" key="4">
    <source>
        <dbReference type="ARBA" id="ARBA00022960"/>
    </source>
</evidence>
<protein>
    <submittedName>
        <fullName evidence="10">Hypothetical lipoprotein</fullName>
    </submittedName>
</protein>
<dbReference type="PANTHER" id="PTHR36699:SF1">
    <property type="entry name" value="L,D-TRANSPEPTIDASE YAFK-RELATED"/>
    <property type="match status" value="1"/>
</dbReference>
<evidence type="ECO:0000259" key="9">
    <source>
        <dbReference type="PROSITE" id="PS52029"/>
    </source>
</evidence>
<dbReference type="GO" id="GO:0009252">
    <property type="term" value="P:peptidoglycan biosynthetic process"/>
    <property type="evidence" value="ECO:0007669"/>
    <property type="project" value="UniProtKB-UniPathway"/>
</dbReference>
<dbReference type="Pfam" id="PF03734">
    <property type="entry name" value="YkuD"/>
    <property type="match status" value="1"/>
</dbReference>
<feature type="domain" description="L,D-TPase catalytic" evidence="9">
    <location>
        <begin position="61"/>
        <end position="192"/>
    </location>
</feature>
<dbReference type="STRING" id="246195.DNO_0128"/>
<keyword evidence="11" id="KW-1185">Reference proteome</keyword>
<dbReference type="OrthoDB" id="9809748at2"/>
<reference evidence="10 11" key="1">
    <citation type="journal article" date="2007" name="Nat. Biotechnol.">
        <title>Genome sequence and identification of candidate vaccine antigens from the animal pathogen Dichelobacter nodosus.</title>
        <authorList>
            <person name="Myers G.S."/>
            <person name="Parker D."/>
            <person name="Al-Hasani K."/>
            <person name="Kennan R.M."/>
            <person name="Seemann T."/>
            <person name="Ren Q."/>
            <person name="Badger J.H."/>
            <person name="Selengut J.D."/>
            <person name="Deboy R.T."/>
            <person name="Tettelin H."/>
            <person name="Boyce J.D."/>
            <person name="McCarl V.P."/>
            <person name="Han X."/>
            <person name="Nelson W.C."/>
            <person name="Madupu R."/>
            <person name="Mohamoud Y."/>
            <person name="Holley T."/>
            <person name="Fedorova N."/>
            <person name="Khouri H."/>
            <person name="Bottomley S.P."/>
            <person name="Whittington R.J."/>
            <person name="Adler B."/>
            <person name="Songer J.G."/>
            <person name="Rood J.I."/>
            <person name="Paulsen I.T."/>
        </authorList>
    </citation>
    <scope>NUCLEOTIDE SEQUENCE [LARGE SCALE GENOMIC DNA]</scope>
    <source>
        <strain evidence="10 11">VCS1703A</strain>
    </source>
</reference>
<dbReference type="GO" id="GO:0016740">
    <property type="term" value="F:transferase activity"/>
    <property type="evidence" value="ECO:0007669"/>
    <property type="project" value="UniProtKB-KW"/>
</dbReference>
<name>A5EWP6_DICNV</name>
<dbReference type="MEROPS" id="C82.A01"/>
<dbReference type="PANTHER" id="PTHR36699">
    <property type="entry name" value="LD-TRANSPEPTIDASE"/>
    <property type="match status" value="1"/>
</dbReference>
<dbReference type="UniPathway" id="UPA00219"/>
<dbReference type="EMBL" id="CP000513">
    <property type="protein sequence ID" value="ABQ13201.1"/>
    <property type="molecule type" value="Genomic_DNA"/>
</dbReference>
<dbReference type="InterPro" id="IPR005490">
    <property type="entry name" value="LD_TPept_cat_dom"/>
</dbReference>
<keyword evidence="4 7" id="KW-0133">Cell shape</keyword>
<dbReference type="GO" id="GO:0008360">
    <property type="term" value="P:regulation of cell shape"/>
    <property type="evidence" value="ECO:0007669"/>
    <property type="project" value="UniProtKB-UniRule"/>
</dbReference>
<sequence>MNRLFLIFFSLLALISCRAPEQNVVREEAPFSRLPAGVQNWWNLPLARHLEVRGFQLGAPVFVRIFKEERVLELWLKKDDDRYHLYQKFPICAFSGQLGPKVRRGDKQAPEGIYYVGLSQLNPNSRFHLAFNLGFPNLYDRAHGYTGDYLMVHGNCVSNGCYAMGDEQIEEIYQIIEAALWHGQPSVPVHIFPFPLTPANLAKYQYHRWYDFWQMLKPAYDYFEHYATPPVVQVNAGRYELNHILSVY</sequence>
<evidence type="ECO:0000313" key="11">
    <source>
        <dbReference type="Proteomes" id="UP000000248"/>
    </source>
</evidence>
<proteinExistence type="inferred from homology"/>
<keyword evidence="3" id="KW-0808">Transferase</keyword>
<keyword evidence="5 7" id="KW-0573">Peptidoglycan synthesis</keyword>
<dbReference type="Proteomes" id="UP000000248">
    <property type="component" value="Chromosome"/>
</dbReference>
<feature type="chain" id="PRO_5002682487" evidence="8">
    <location>
        <begin position="22"/>
        <end position="248"/>
    </location>
</feature>
<gene>
    <name evidence="10" type="ordered locus">DNO_0128</name>
</gene>
<dbReference type="KEGG" id="dno:DNO_0128"/>
<evidence type="ECO:0000256" key="3">
    <source>
        <dbReference type="ARBA" id="ARBA00022679"/>
    </source>
</evidence>
<organism evidence="10 11">
    <name type="scientific">Dichelobacter nodosus (strain VCS1703A)</name>
    <dbReference type="NCBI Taxonomy" id="246195"/>
    <lineage>
        <taxon>Bacteria</taxon>
        <taxon>Pseudomonadati</taxon>
        <taxon>Pseudomonadota</taxon>
        <taxon>Gammaproteobacteria</taxon>
        <taxon>Cardiobacteriales</taxon>
        <taxon>Cardiobacteriaceae</taxon>
        <taxon>Dichelobacter</taxon>
    </lineage>
</organism>
<dbReference type="RefSeq" id="WP_011927879.1">
    <property type="nucleotide sequence ID" value="NC_009446.1"/>
</dbReference>
<dbReference type="eggNOG" id="COG3034">
    <property type="taxonomic scope" value="Bacteria"/>
</dbReference>
<dbReference type="InterPro" id="IPR038063">
    <property type="entry name" value="Transpep_catalytic_dom"/>
</dbReference>
<dbReference type="SUPFAM" id="SSF141523">
    <property type="entry name" value="L,D-transpeptidase catalytic domain-like"/>
    <property type="match status" value="1"/>
</dbReference>
<keyword evidence="6 7" id="KW-0961">Cell wall biogenesis/degradation</keyword>
<evidence type="ECO:0000256" key="7">
    <source>
        <dbReference type="PROSITE-ProRule" id="PRU01373"/>
    </source>
</evidence>
<dbReference type="AlphaFoldDB" id="A5EWP6"/>
<feature type="active site" description="Nucleophile" evidence="7">
    <location>
        <position position="161"/>
    </location>
</feature>
<dbReference type="PROSITE" id="PS52029">
    <property type="entry name" value="LD_TPASE"/>
    <property type="match status" value="1"/>
</dbReference>
<evidence type="ECO:0000256" key="2">
    <source>
        <dbReference type="ARBA" id="ARBA00005992"/>
    </source>
</evidence>
<evidence type="ECO:0000256" key="5">
    <source>
        <dbReference type="ARBA" id="ARBA00022984"/>
    </source>
</evidence>